<keyword evidence="8" id="KW-1185">Reference proteome</keyword>
<comment type="caution">
    <text evidence="7">The sequence shown here is derived from an EMBL/GenBank/DDBJ whole genome shotgun (WGS) entry which is preliminary data.</text>
</comment>
<dbReference type="InterPro" id="IPR036028">
    <property type="entry name" value="SH3-like_dom_sf"/>
</dbReference>
<evidence type="ECO:0000256" key="2">
    <source>
        <dbReference type="ARBA" id="ARBA00022658"/>
    </source>
</evidence>
<feature type="domain" description="SH3" evidence="5">
    <location>
        <begin position="588"/>
        <end position="648"/>
    </location>
</feature>
<evidence type="ECO:0008006" key="9">
    <source>
        <dbReference type="Google" id="ProtNLM"/>
    </source>
</evidence>
<dbReference type="Proteomes" id="UP001165060">
    <property type="component" value="Unassembled WGS sequence"/>
</dbReference>
<evidence type="ECO:0000256" key="4">
    <source>
        <dbReference type="SAM" id="MobiDB-lite"/>
    </source>
</evidence>
<evidence type="ECO:0000256" key="1">
    <source>
        <dbReference type="ARBA" id="ARBA00022443"/>
    </source>
</evidence>
<evidence type="ECO:0000256" key="3">
    <source>
        <dbReference type="PROSITE-ProRule" id="PRU00192"/>
    </source>
</evidence>
<evidence type="ECO:0000259" key="5">
    <source>
        <dbReference type="PROSITE" id="PS50002"/>
    </source>
</evidence>
<proteinExistence type="predicted"/>
<evidence type="ECO:0000313" key="7">
    <source>
        <dbReference type="EMBL" id="GMI37278.1"/>
    </source>
</evidence>
<dbReference type="PANTHER" id="PTHR47385">
    <property type="entry name" value="CALPONIN"/>
    <property type="match status" value="1"/>
</dbReference>
<feature type="region of interest" description="Disordered" evidence="4">
    <location>
        <begin position="190"/>
        <end position="266"/>
    </location>
</feature>
<feature type="compositionally biased region" description="Polar residues" evidence="4">
    <location>
        <begin position="516"/>
        <end position="527"/>
    </location>
</feature>
<accession>A0ABQ6N0K8</accession>
<evidence type="ECO:0000313" key="8">
    <source>
        <dbReference type="Proteomes" id="UP001165060"/>
    </source>
</evidence>
<protein>
    <recommendedName>
        <fullName evidence="9">Calponin</fullName>
    </recommendedName>
</protein>
<evidence type="ECO:0000259" key="6">
    <source>
        <dbReference type="PROSITE" id="PS50021"/>
    </source>
</evidence>
<dbReference type="PRINTS" id="PR00888">
    <property type="entry name" value="SM22CALPONIN"/>
</dbReference>
<dbReference type="InterPro" id="IPR001715">
    <property type="entry name" value="CH_dom"/>
</dbReference>
<dbReference type="InterPro" id="IPR003096">
    <property type="entry name" value="SM22_calponin"/>
</dbReference>
<feature type="compositionally biased region" description="Polar residues" evidence="4">
    <location>
        <begin position="196"/>
        <end position="213"/>
    </location>
</feature>
<dbReference type="EMBL" id="BRYB01001967">
    <property type="protein sequence ID" value="GMI37278.1"/>
    <property type="molecule type" value="Genomic_DNA"/>
</dbReference>
<organism evidence="7 8">
    <name type="scientific">Tetraparma gracilis</name>
    <dbReference type="NCBI Taxonomy" id="2962635"/>
    <lineage>
        <taxon>Eukaryota</taxon>
        <taxon>Sar</taxon>
        <taxon>Stramenopiles</taxon>
        <taxon>Ochrophyta</taxon>
        <taxon>Bolidophyceae</taxon>
        <taxon>Parmales</taxon>
        <taxon>Triparmaceae</taxon>
        <taxon>Tetraparma</taxon>
    </lineage>
</organism>
<name>A0ABQ6N0K8_9STRA</name>
<dbReference type="SUPFAM" id="SSF47576">
    <property type="entry name" value="Calponin-homology domain, CH-domain"/>
    <property type="match status" value="2"/>
</dbReference>
<dbReference type="PROSITE" id="PS50021">
    <property type="entry name" value="CH"/>
    <property type="match status" value="2"/>
</dbReference>
<dbReference type="PANTHER" id="PTHR47385:SF14">
    <property type="entry name" value="TRANSGELIN"/>
    <property type="match status" value="1"/>
</dbReference>
<dbReference type="InterPro" id="IPR001452">
    <property type="entry name" value="SH3_domain"/>
</dbReference>
<dbReference type="Pfam" id="PF14604">
    <property type="entry name" value="SH3_9"/>
    <property type="match status" value="1"/>
</dbReference>
<dbReference type="InterPro" id="IPR050606">
    <property type="entry name" value="Calponin-like"/>
</dbReference>
<feature type="domain" description="Calponin-homology (CH)" evidence="6">
    <location>
        <begin position="24"/>
        <end position="128"/>
    </location>
</feature>
<dbReference type="SUPFAM" id="SSF50044">
    <property type="entry name" value="SH3-domain"/>
    <property type="match status" value="1"/>
</dbReference>
<feature type="domain" description="Calponin-homology (CH)" evidence="6">
    <location>
        <begin position="308"/>
        <end position="411"/>
    </location>
</feature>
<dbReference type="InterPro" id="IPR036872">
    <property type="entry name" value="CH_dom_sf"/>
</dbReference>
<sequence length="648" mass="68201">MSTRGGGYGMDRELAAKAALKYDPQKESEAQAWIEGVTGIKFSQGSFADSLKDGQLLCILLNTIKPGTIRKVETSKMPFKQMENISNFLKASRTLGLAEHDLFETVDLFEAKDLGVVVSCIHALGRTVQNTVPTYTGPKLGAKSGGATAAKWAQKNKTDDYVGKGMTKLSMGSSQTMQRQTMNDTRDLTFGAKQSGIGSTNTNDISKQYQGSAATMERTEVTTSNSVTFGADAGTKKAAPPPPARKWGSNVRPPPAPSASASASAGASNSYGSGAVKLTTNKPAVGARGGGFGMDAELAAKAAAKYDVGLEQEAANWIAAVTGIGFNGSFADSLKDGQMLCILINTIKPGTIRKVETSKMPFKQMENISNFLRACRTLGMAEHDLFETVDLFEAKDLGVVVSCIHALGRKVQAIYNGPKLGQKQATANTRNFTAEQKKAQAAQAGMTKLSMGSSQTMQRSSVTTSRDINFGNKQAGSGAAAATMQTAGSSKTMERVGANDTRDITFGNKMAGGTGSNAVSQQSMGSSRTMERVGANDTRDITFGNKAAGGTGATNVISQQSMGSSATMDRAPVSKPGITFGAEATAEKQQIMAKVNFDFAAENDGEINLTEGTIIIVLDNETEPDGWWKGQDSSGKVGMFPGNYVEII</sequence>
<dbReference type="SMART" id="SM00326">
    <property type="entry name" value="SH3"/>
    <property type="match status" value="1"/>
</dbReference>
<gene>
    <name evidence="7" type="ORF">TeGR_g11315</name>
</gene>
<dbReference type="PROSITE" id="PS50002">
    <property type="entry name" value="SH3"/>
    <property type="match status" value="1"/>
</dbReference>
<keyword evidence="1 3" id="KW-0728">SH3 domain</keyword>
<keyword evidence="2" id="KW-0344">Guanine-nucleotide releasing factor</keyword>
<reference evidence="7 8" key="1">
    <citation type="journal article" date="2023" name="Commun. Biol.">
        <title>Genome analysis of Parmales, the sister group of diatoms, reveals the evolutionary specialization of diatoms from phago-mixotrophs to photoautotrophs.</title>
        <authorList>
            <person name="Ban H."/>
            <person name="Sato S."/>
            <person name="Yoshikawa S."/>
            <person name="Yamada K."/>
            <person name="Nakamura Y."/>
            <person name="Ichinomiya M."/>
            <person name="Sato N."/>
            <person name="Blanc-Mathieu R."/>
            <person name="Endo H."/>
            <person name="Kuwata A."/>
            <person name="Ogata H."/>
        </authorList>
    </citation>
    <scope>NUCLEOTIDE SEQUENCE [LARGE SCALE GENOMIC DNA]</scope>
</reference>
<dbReference type="CDD" id="cd21207">
    <property type="entry name" value="CH_dMP20-like"/>
    <property type="match status" value="1"/>
</dbReference>
<dbReference type="Pfam" id="PF00307">
    <property type="entry name" value="CH"/>
    <property type="match status" value="2"/>
</dbReference>
<dbReference type="Gene3D" id="2.30.30.40">
    <property type="entry name" value="SH3 Domains"/>
    <property type="match status" value="1"/>
</dbReference>
<feature type="region of interest" description="Disordered" evidence="4">
    <location>
        <begin position="506"/>
        <end position="527"/>
    </location>
</feature>
<dbReference type="Gene3D" id="1.10.418.10">
    <property type="entry name" value="Calponin-like domain"/>
    <property type="match status" value="2"/>
</dbReference>
<dbReference type="SMART" id="SM00033">
    <property type="entry name" value="CH"/>
    <property type="match status" value="2"/>
</dbReference>